<accession>A0A0X3BMF1</accession>
<dbReference type="KEGG" id="mema:MMAB1_1561"/>
<name>A0A0X3BMF1_9EURY</name>
<dbReference type="GeneID" id="13354867"/>
<reference evidence="1 2" key="1">
    <citation type="submission" date="2016-01" db="EMBL/GenBank/DDBJ databases">
        <authorList>
            <person name="Manzoor S."/>
        </authorList>
    </citation>
    <scope>NUCLEOTIDE SEQUENCE [LARGE SCALE GENOMIC DNA]</scope>
    <source>
        <strain evidence="1">Methanoculleus sp MAB1</strain>
    </source>
</reference>
<dbReference type="AlphaFoldDB" id="A0A0X3BMF1"/>
<dbReference type="EMBL" id="LT158599">
    <property type="protein sequence ID" value="CVK32774.1"/>
    <property type="molecule type" value="Genomic_DNA"/>
</dbReference>
<gene>
    <name evidence="1" type="ORF">MMAB1_1561</name>
</gene>
<evidence type="ECO:0000313" key="1">
    <source>
        <dbReference type="EMBL" id="CVK32774.1"/>
    </source>
</evidence>
<evidence type="ECO:0000313" key="2">
    <source>
        <dbReference type="Proteomes" id="UP000069850"/>
    </source>
</evidence>
<proteinExistence type="predicted"/>
<protein>
    <submittedName>
        <fullName evidence="1">Uncharacterized protein</fullName>
    </submittedName>
</protein>
<dbReference type="Proteomes" id="UP000069850">
    <property type="component" value="Chromosome 1"/>
</dbReference>
<sequence>MPFTVSFNMVQVIDIAEAEDRLLDLYNTMLIDRGQMHPSTDEVDAVVFEVLGELEAYLQGLAREGGLRGRDLKPIVQAWVEERLAEAGAGSRPDVT</sequence>
<dbReference type="RefSeq" id="WP_014867135.1">
    <property type="nucleotide sequence ID" value="NZ_LT158599.1"/>
</dbReference>
<organism evidence="1 2">
    <name type="scientific">Methanoculleus bourgensis</name>
    <dbReference type="NCBI Taxonomy" id="83986"/>
    <lineage>
        <taxon>Archaea</taxon>
        <taxon>Methanobacteriati</taxon>
        <taxon>Methanobacteriota</taxon>
        <taxon>Stenosarchaea group</taxon>
        <taxon>Methanomicrobia</taxon>
        <taxon>Methanomicrobiales</taxon>
        <taxon>Methanomicrobiaceae</taxon>
        <taxon>Methanoculleus</taxon>
    </lineage>
</organism>
<dbReference type="GeneID" id="27137404"/>